<feature type="region of interest" description="Disordered" evidence="1">
    <location>
        <begin position="23"/>
        <end position="47"/>
    </location>
</feature>
<evidence type="ECO:0000313" key="3">
    <source>
        <dbReference type="Proteomes" id="UP001143192"/>
    </source>
</evidence>
<dbReference type="Proteomes" id="UP001143192">
    <property type="component" value="Unassembled WGS sequence"/>
</dbReference>
<proteinExistence type="predicted"/>
<dbReference type="EMBL" id="JAMZED010000113">
    <property type="protein sequence ID" value="MCR6506474.1"/>
    <property type="molecule type" value="Genomic_DNA"/>
</dbReference>
<name>A0A9X2STX2_9BACE</name>
<dbReference type="RefSeq" id="WP_257932622.1">
    <property type="nucleotide sequence ID" value="NZ_JAMZED010000113.1"/>
</dbReference>
<reference evidence="2" key="2">
    <citation type="submission" date="2022-04" db="EMBL/GenBank/DDBJ databases">
        <authorList>
            <person name="Fokt H."/>
            <person name="Baines J."/>
        </authorList>
    </citation>
    <scope>NUCLEOTIDE SEQUENCE</scope>
    <source>
        <strain evidence="2">KH365_2</strain>
    </source>
</reference>
<sequence>MATPDNSPNLQNLSNNVNLFKIKGRKDVSPEKPMNKGIEKKGEGGGRKTFHSKELRIVKSYDDEQKSEYAFLTLTYEVL</sequence>
<evidence type="ECO:0000313" key="2">
    <source>
        <dbReference type="EMBL" id="MCR6506474.1"/>
    </source>
</evidence>
<gene>
    <name evidence="2" type="ORF">M1B79_17920</name>
</gene>
<keyword evidence="3" id="KW-1185">Reference proteome</keyword>
<reference evidence="2" key="1">
    <citation type="journal article" date="2022" name="Arch. Microbiol.">
        <title>Bacteroides muris sp. nov. isolated from the cecum of wild-derived house mice.</title>
        <authorList>
            <person name="Fokt H."/>
            <person name="Unni R."/>
            <person name="Repnik U."/>
            <person name="Schmitz R.A."/>
            <person name="Bramkamp M."/>
            <person name="Baines J.F."/>
            <person name="Unterweger D."/>
        </authorList>
    </citation>
    <scope>NUCLEOTIDE SEQUENCE</scope>
    <source>
        <strain evidence="2">KH365_2</strain>
    </source>
</reference>
<evidence type="ECO:0000256" key="1">
    <source>
        <dbReference type="SAM" id="MobiDB-lite"/>
    </source>
</evidence>
<protein>
    <submittedName>
        <fullName evidence="2">Uncharacterized protein</fullName>
    </submittedName>
</protein>
<comment type="caution">
    <text evidence="2">The sequence shown here is derived from an EMBL/GenBank/DDBJ whole genome shotgun (WGS) entry which is preliminary data.</text>
</comment>
<organism evidence="2 3">
    <name type="scientific">Bacteroides muris</name>
    <name type="common">ex Fokt et al. 2023</name>
    <dbReference type="NCBI Taxonomy" id="2937417"/>
    <lineage>
        <taxon>Bacteria</taxon>
        <taxon>Pseudomonadati</taxon>
        <taxon>Bacteroidota</taxon>
        <taxon>Bacteroidia</taxon>
        <taxon>Bacteroidales</taxon>
        <taxon>Bacteroidaceae</taxon>
        <taxon>Bacteroides</taxon>
    </lineage>
</organism>
<dbReference type="AlphaFoldDB" id="A0A9X2STX2"/>
<feature type="compositionally biased region" description="Basic and acidic residues" evidence="1">
    <location>
        <begin position="25"/>
        <end position="47"/>
    </location>
</feature>
<accession>A0A9X2STX2</accession>